<dbReference type="GO" id="GO:0005525">
    <property type="term" value="F:GTP binding"/>
    <property type="evidence" value="ECO:0007669"/>
    <property type="project" value="UniProtKB-KW"/>
</dbReference>
<protein>
    <submittedName>
        <fullName evidence="3">Uncharacterized protein</fullName>
    </submittedName>
</protein>
<dbReference type="SUPFAM" id="SSF52540">
    <property type="entry name" value="P-loop containing nucleoside triphosphate hydrolases"/>
    <property type="match status" value="1"/>
</dbReference>
<reference evidence="3" key="1">
    <citation type="submission" date="2014-08" db="EMBL/GenBank/DDBJ databases">
        <authorList>
            <person name="Senf B."/>
            <person name="Petzold A."/>
            <person name="Downie B.R."/>
            <person name="Koch P."/>
            <person name="Platzer M."/>
        </authorList>
    </citation>
    <scope>NUCLEOTIDE SEQUENCE [LARGE SCALE GENOMIC DNA]</scope>
    <source>
        <strain evidence="3">GRZ</strain>
    </source>
</reference>
<dbReference type="InterPro" id="IPR003578">
    <property type="entry name" value="Small_GTPase_Rho"/>
</dbReference>
<proteinExistence type="predicted"/>
<name>A0A8C6KEK8_NOTFU</name>
<dbReference type="GO" id="GO:0003924">
    <property type="term" value="F:GTPase activity"/>
    <property type="evidence" value="ECO:0007669"/>
    <property type="project" value="InterPro"/>
</dbReference>
<dbReference type="Ensembl" id="ENSNFUT00015004692.1">
    <property type="protein sequence ID" value="ENSNFUP00015004440.1"/>
    <property type="gene ID" value="ENSNFUG00015002241.1"/>
</dbReference>
<organism evidence="3 4">
    <name type="scientific">Nothobranchius furzeri</name>
    <name type="common">Turquoise killifish</name>
    <dbReference type="NCBI Taxonomy" id="105023"/>
    <lineage>
        <taxon>Eukaryota</taxon>
        <taxon>Metazoa</taxon>
        <taxon>Chordata</taxon>
        <taxon>Craniata</taxon>
        <taxon>Vertebrata</taxon>
        <taxon>Euteleostomi</taxon>
        <taxon>Actinopterygii</taxon>
        <taxon>Neopterygii</taxon>
        <taxon>Teleostei</taxon>
        <taxon>Neoteleostei</taxon>
        <taxon>Acanthomorphata</taxon>
        <taxon>Ovalentaria</taxon>
        <taxon>Atherinomorphae</taxon>
        <taxon>Cyprinodontiformes</taxon>
        <taxon>Nothobranchiidae</taxon>
        <taxon>Nothobranchius</taxon>
    </lineage>
</organism>
<dbReference type="AlphaFoldDB" id="A0A8C6KEK8"/>
<dbReference type="InterPro" id="IPR005225">
    <property type="entry name" value="Small_GTP-bd"/>
</dbReference>
<sequence>LDPDMPLIQTIKCVLVGDEEVGKTFLVISYRTNVFKEKYHSAPFDNYNGQINVDGHDVNLLLWDTAGHDGYERRGCTKRSTKSVC</sequence>
<reference evidence="3" key="3">
    <citation type="submission" date="2025-09" db="UniProtKB">
        <authorList>
            <consortium name="Ensembl"/>
        </authorList>
    </citation>
    <scope>IDENTIFICATION</scope>
</reference>
<keyword evidence="2" id="KW-0342">GTP-binding</keyword>
<dbReference type="GeneTree" id="ENSGT00940000163331"/>
<evidence type="ECO:0000313" key="3">
    <source>
        <dbReference type="Ensembl" id="ENSNFUP00015004440.1"/>
    </source>
</evidence>
<reference evidence="3" key="2">
    <citation type="submission" date="2025-08" db="UniProtKB">
        <authorList>
            <consortium name="Ensembl"/>
        </authorList>
    </citation>
    <scope>IDENTIFICATION</scope>
</reference>
<dbReference type="PANTHER" id="PTHR24072">
    <property type="entry name" value="RHO FAMILY GTPASE"/>
    <property type="match status" value="1"/>
</dbReference>
<dbReference type="SMART" id="SM00174">
    <property type="entry name" value="RHO"/>
    <property type="match status" value="1"/>
</dbReference>
<dbReference type="Gene3D" id="3.40.50.300">
    <property type="entry name" value="P-loop containing nucleotide triphosphate hydrolases"/>
    <property type="match status" value="1"/>
</dbReference>
<dbReference type="InterPro" id="IPR027417">
    <property type="entry name" value="P-loop_NTPase"/>
</dbReference>
<dbReference type="PRINTS" id="PR00449">
    <property type="entry name" value="RASTRNSFRMNG"/>
</dbReference>
<dbReference type="Proteomes" id="UP000694548">
    <property type="component" value="Chromosome sgr01"/>
</dbReference>
<dbReference type="NCBIfam" id="TIGR00231">
    <property type="entry name" value="small_GTP"/>
    <property type="match status" value="1"/>
</dbReference>
<keyword evidence="4" id="KW-1185">Reference proteome</keyword>
<keyword evidence="1" id="KW-0547">Nucleotide-binding</keyword>
<evidence type="ECO:0000256" key="1">
    <source>
        <dbReference type="ARBA" id="ARBA00022741"/>
    </source>
</evidence>
<dbReference type="InterPro" id="IPR001806">
    <property type="entry name" value="Small_GTPase"/>
</dbReference>
<dbReference type="Pfam" id="PF00071">
    <property type="entry name" value="Ras"/>
    <property type="match status" value="1"/>
</dbReference>
<accession>A0A8C6KEK8</accession>
<evidence type="ECO:0000313" key="4">
    <source>
        <dbReference type="Proteomes" id="UP000694548"/>
    </source>
</evidence>
<evidence type="ECO:0000256" key="2">
    <source>
        <dbReference type="ARBA" id="ARBA00023134"/>
    </source>
</evidence>
<dbReference type="GO" id="GO:0007264">
    <property type="term" value="P:small GTPase-mediated signal transduction"/>
    <property type="evidence" value="ECO:0007669"/>
    <property type="project" value="InterPro"/>
</dbReference>